<evidence type="ECO:0000313" key="2">
    <source>
        <dbReference type="Proteomes" id="UP001566132"/>
    </source>
</evidence>
<sequence>MPSPNALIGSATRYIQGRNAIQTVYWKNTASRPDQTMKLLKLSKTCNFGRSSSDLPEKVKQSVQVKFY</sequence>
<evidence type="ECO:0000313" key="1">
    <source>
        <dbReference type="EMBL" id="KAL1500874.1"/>
    </source>
</evidence>
<dbReference type="Proteomes" id="UP001566132">
    <property type="component" value="Unassembled WGS sequence"/>
</dbReference>
<proteinExistence type="predicted"/>
<reference evidence="1 2" key="1">
    <citation type="submission" date="2024-05" db="EMBL/GenBank/DDBJ databases">
        <title>Genetic variation in Jamaican populations of the coffee berry borer (Hypothenemus hampei).</title>
        <authorList>
            <person name="Errbii M."/>
            <person name="Myrie A."/>
        </authorList>
    </citation>
    <scope>NUCLEOTIDE SEQUENCE [LARGE SCALE GENOMIC DNA]</scope>
    <source>
        <strain evidence="1">JA-Hopewell-2020-01-JO</strain>
        <tissue evidence="1">Whole body</tissue>
    </source>
</reference>
<organism evidence="1 2">
    <name type="scientific">Hypothenemus hampei</name>
    <name type="common">Coffee berry borer</name>
    <dbReference type="NCBI Taxonomy" id="57062"/>
    <lineage>
        <taxon>Eukaryota</taxon>
        <taxon>Metazoa</taxon>
        <taxon>Ecdysozoa</taxon>
        <taxon>Arthropoda</taxon>
        <taxon>Hexapoda</taxon>
        <taxon>Insecta</taxon>
        <taxon>Pterygota</taxon>
        <taxon>Neoptera</taxon>
        <taxon>Endopterygota</taxon>
        <taxon>Coleoptera</taxon>
        <taxon>Polyphaga</taxon>
        <taxon>Cucujiformia</taxon>
        <taxon>Curculionidae</taxon>
        <taxon>Scolytinae</taxon>
        <taxon>Hypothenemus</taxon>
    </lineage>
</organism>
<gene>
    <name evidence="1" type="ORF">ABEB36_006299</name>
</gene>
<accession>A0ABD1EQ27</accession>
<dbReference type="EMBL" id="JBDJPC010000005">
    <property type="protein sequence ID" value="KAL1500874.1"/>
    <property type="molecule type" value="Genomic_DNA"/>
</dbReference>
<keyword evidence="2" id="KW-1185">Reference proteome</keyword>
<comment type="caution">
    <text evidence="1">The sequence shown here is derived from an EMBL/GenBank/DDBJ whole genome shotgun (WGS) entry which is preliminary data.</text>
</comment>
<protein>
    <submittedName>
        <fullName evidence="1">Uncharacterized protein</fullName>
    </submittedName>
</protein>
<name>A0ABD1EQ27_HYPHA</name>
<dbReference type="AlphaFoldDB" id="A0ABD1EQ27"/>